<dbReference type="KEGG" id="lbc:LACBIDRAFT_334261"/>
<dbReference type="OrthoDB" id="265717at2759"/>
<dbReference type="Pfam" id="PF00856">
    <property type="entry name" value="SET"/>
    <property type="match status" value="1"/>
</dbReference>
<dbReference type="InterPro" id="IPR046341">
    <property type="entry name" value="SET_dom_sf"/>
</dbReference>
<dbReference type="InParanoid" id="B0DYN2"/>
<evidence type="ECO:0000313" key="4">
    <source>
        <dbReference type="Proteomes" id="UP000001194"/>
    </source>
</evidence>
<dbReference type="CDD" id="cd20071">
    <property type="entry name" value="SET_SMYD"/>
    <property type="match status" value="1"/>
</dbReference>
<dbReference type="EMBL" id="DS547151">
    <property type="protein sequence ID" value="EDR00277.1"/>
    <property type="molecule type" value="Genomic_DNA"/>
</dbReference>
<proteinExistence type="predicted"/>
<keyword evidence="4" id="KW-1185">Reference proteome</keyword>
<evidence type="ECO:0000313" key="3">
    <source>
        <dbReference type="EMBL" id="EDR00277.1"/>
    </source>
</evidence>
<dbReference type="SUPFAM" id="SSF48452">
    <property type="entry name" value="TPR-like"/>
    <property type="match status" value="1"/>
</dbReference>
<accession>B0DYN2</accession>
<reference evidence="3 4" key="1">
    <citation type="journal article" date="2008" name="Nature">
        <title>The genome of Laccaria bicolor provides insights into mycorrhizal symbiosis.</title>
        <authorList>
            <person name="Martin F."/>
            <person name="Aerts A."/>
            <person name="Ahren D."/>
            <person name="Brun A."/>
            <person name="Danchin E.G.J."/>
            <person name="Duchaussoy F."/>
            <person name="Gibon J."/>
            <person name="Kohler A."/>
            <person name="Lindquist E."/>
            <person name="Pereda V."/>
            <person name="Salamov A."/>
            <person name="Shapiro H.J."/>
            <person name="Wuyts J."/>
            <person name="Blaudez D."/>
            <person name="Buee M."/>
            <person name="Brokstein P."/>
            <person name="Canbaeck B."/>
            <person name="Cohen D."/>
            <person name="Courty P.E."/>
            <person name="Coutinho P.M."/>
            <person name="Delaruelle C."/>
            <person name="Detter J.C."/>
            <person name="Deveau A."/>
            <person name="DiFazio S."/>
            <person name="Duplessis S."/>
            <person name="Fraissinet-Tachet L."/>
            <person name="Lucic E."/>
            <person name="Frey-Klett P."/>
            <person name="Fourrey C."/>
            <person name="Feussner I."/>
            <person name="Gay G."/>
            <person name="Grimwood J."/>
            <person name="Hoegger P.J."/>
            <person name="Jain P."/>
            <person name="Kilaru S."/>
            <person name="Labbe J."/>
            <person name="Lin Y.C."/>
            <person name="Legue V."/>
            <person name="Le Tacon F."/>
            <person name="Marmeisse R."/>
            <person name="Melayah D."/>
            <person name="Montanini B."/>
            <person name="Muratet M."/>
            <person name="Nehls U."/>
            <person name="Niculita-Hirzel H."/>
            <person name="Oudot-Le Secq M.P."/>
            <person name="Peter M."/>
            <person name="Quesneville H."/>
            <person name="Rajashekar B."/>
            <person name="Reich M."/>
            <person name="Rouhier N."/>
            <person name="Schmutz J."/>
            <person name="Yin T."/>
            <person name="Chalot M."/>
            <person name="Henrissat B."/>
            <person name="Kuees U."/>
            <person name="Lucas S."/>
            <person name="Van de Peer Y."/>
            <person name="Podila G.K."/>
            <person name="Polle A."/>
            <person name="Pukkila P.J."/>
            <person name="Richardson P.M."/>
            <person name="Rouze P."/>
            <person name="Sanders I.R."/>
            <person name="Stajich J.E."/>
            <person name="Tunlid A."/>
            <person name="Tuskan G."/>
            <person name="Grigoriev I.V."/>
        </authorList>
    </citation>
    <scope>NUCLEOTIDE SEQUENCE [LARGE SCALE GENOMIC DNA]</scope>
    <source>
        <strain evidence="4">S238N-H82 / ATCC MYA-4686</strain>
    </source>
</reference>
<dbReference type="GeneID" id="6084676"/>
<dbReference type="InterPro" id="IPR053185">
    <property type="entry name" value="SET_domain_protein"/>
</dbReference>
<dbReference type="Proteomes" id="UP000001194">
    <property type="component" value="Unassembled WGS sequence"/>
</dbReference>
<dbReference type="FunCoup" id="B0DYN2">
    <property type="interactions" value="1"/>
</dbReference>
<feature type="region of interest" description="Disordered" evidence="1">
    <location>
        <begin position="1"/>
        <end position="57"/>
    </location>
</feature>
<feature type="compositionally biased region" description="Basic and acidic residues" evidence="1">
    <location>
        <begin position="1"/>
        <end position="29"/>
    </location>
</feature>
<evidence type="ECO:0000259" key="2">
    <source>
        <dbReference type="PROSITE" id="PS50280"/>
    </source>
</evidence>
<dbReference type="InterPro" id="IPR011990">
    <property type="entry name" value="TPR-like_helical_dom_sf"/>
</dbReference>
<evidence type="ECO:0000256" key="1">
    <source>
        <dbReference type="SAM" id="MobiDB-lite"/>
    </source>
</evidence>
<organism evidence="4">
    <name type="scientific">Laccaria bicolor (strain S238N-H82 / ATCC MYA-4686)</name>
    <name type="common">Bicoloured deceiver</name>
    <name type="synonym">Laccaria laccata var. bicolor</name>
    <dbReference type="NCBI Taxonomy" id="486041"/>
    <lineage>
        <taxon>Eukaryota</taxon>
        <taxon>Fungi</taxon>
        <taxon>Dikarya</taxon>
        <taxon>Basidiomycota</taxon>
        <taxon>Agaricomycotina</taxon>
        <taxon>Agaricomycetes</taxon>
        <taxon>Agaricomycetidae</taxon>
        <taxon>Agaricales</taxon>
        <taxon>Agaricineae</taxon>
        <taxon>Hydnangiaceae</taxon>
        <taxon>Laccaria</taxon>
    </lineage>
</organism>
<dbReference type="SMART" id="SM00317">
    <property type="entry name" value="SET"/>
    <property type="match status" value="1"/>
</dbReference>
<dbReference type="SUPFAM" id="SSF82199">
    <property type="entry name" value="SET domain"/>
    <property type="match status" value="1"/>
</dbReference>
<dbReference type="Gene3D" id="1.25.40.10">
    <property type="entry name" value="Tetratricopeptide repeat domain"/>
    <property type="match status" value="2"/>
</dbReference>
<dbReference type="InterPro" id="IPR001214">
    <property type="entry name" value="SET_dom"/>
</dbReference>
<gene>
    <name evidence="3" type="ORF">LACBIDRAFT_334261</name>
</gene>
<dbReference type="PROSITE" id="PS50280">
    <property type="entry name" value="SET"/>
    <property type="match status" value="1"/>
</dbReference>
<dbReference type="Gene3D" id="2.170.270.10">
    <property type="entry name" value="SET domain"/>
    <property type="match status" value="1"/>
</dbReference>
<dbReference type="AlphaFoldDB" id="B0DYN2"/>
<sequence>MTDDDDRRRQLHYDDRRRQPHYEESDNGRAPRPTNGEHGPTHNDDDSPTPSRTAATAHQLHEQIQLCNDGSGDCSSSHNSGVVNKEAAIVSRRVGDAKDRVQMEFDGRTGDTNTCAKISINYIIKLFFPDGATGLAEATAAGEGMMGAAGAGLGITYAYCYILMLPEKCDTYGTYIHCEYVGSGDKDPRLLSNFFGSGSIRLQTDLTLLARLDDGFSREGVTEPGASIGNRIPSSDRTGESSIKTSVVCQGNTAFKNEDYRTARSLYTHALSIDPLNEIYPLNRAMANLKLERWSEAEIDCTATLKISPGHSKAIYRRIVARRELGKYKQANEDLDLFINGGGDRLLAAQARESLSKYPVEDINLSPLTTPDPTDRLANEVHAIRLKEGDPFTIRESNTRRGCCALATKKIRRGDLILSEKPVVIVRTETSTGKPQQLAIQSELRGLSPTHLNSFLHLSNGHSDCSCFPGQRATGIFATNSFALTDDQSGIGLTGCRFNHSCSPNARFSFNPTNGHFRIFALSDIPVGEEICVAYLSSRKLYGQTRQQRQGLLRSRYHFTCSCSVCSLPKAEMTLSDSRRVKVNELWDKVPMFRPNQTVQRLNTIVQAINLLKEEGYAADYDDFTNDAAIICAFHSDYESSKYWAKLTYETRVAEFGEDSPRAAEVRDTYLNPKSFSMAGTGRVQRFSHIRL</sequence>
<name>B0DYN2_LACBS</name>
<dbReference type="PANTHER" id="PTHR47332:SF4">
    <property type="entry name" value="SET DOMAIN-CONTAINING PROTEIN 5"/>
    <property type="match status" value="1"/>
</dbReference>
<protein>
    <submittedName>
        <fullName evidence="3">Predicted protein</fullName>
    </submittedName>
</protein>
<dbReference type="RefSeq" id="XP_001889029.1">
    <property type="nucleotide sequence ID" value="XM_001888994.1"/>
</dbReference>
<dbReference type="PANTHER" id="PTHR47332">
    <property type="entry name" value="SET DOMAIN-CONTAINING PROTEIN 5"/>
    <property type="match status" value="1"/>
</dbReference>
<feature type="domain" description="SET" evidence="2">
    <location>
        <begin position="390"/>
        <end position="536"/>
    </location>
</feature>
<dbReference type="HOGENOM" id="CLU_397982_0_0_1"/>